<evidence type="ECO:0000313" key="2">
    <source>
        <dbReference type="EMBL" id="MFC1401914.1"/>
    </source>
</evidence>
<dbReference type="PROSITE" id="PS51318">
    <property type="entry name" value="TAT"/>
    <property type="match status" value="1"/>
</dbReference>
<evidence type="ECO:0000256" key="1">
    <source>
        <dbReference type="SAM" id="SignalP"/>
    </source>
</evidence>
<dbReference type="RefSeq" id="WP_157624040.1">
    <property type="nucleotide sequence ID" value="NZ_JBHEZZ010000005.1"/>
</dbReference>
<evidence type="ECO:0000313" key="3">
    <source>
        <dbReference type="Proteomes" id="UP001592528"/>
    </source>
</evidence>
<dbReference type="SUPFAM" id="SSF54427">
    <property type="entry name" value="NTF2-like"/>
    <property type="match status" value="2"/>
</dbReference>
<sequence>MDRQGTTRRTMLRTGAMAGTAAALGATGVFTAATARAATPAANGGQQLPYPSGVTDTSHCTPEIAAVFRGILTAKSRHDAAGFLSYFSRTNTVYIDACLGVTMTGRQALNNFFTPFLASVPADAISYPLRIVGDARSAAIEFVDTPAFFGQEIRTLSAVTFDDNHKVTRWVDYWDGRSSLIQNTIADTYPTDFSDSQQNAHPAVARAARALQTAFAAGDAAGAVALMSDDVVHEDLAAHTRVRGTLQVQRYYTRALGQLPYGPGAALVHTGGSRQGGGYEWTAAPHAAPIRRGHTCLELDGTGKVSRLTTIYDSSLLTHAAYQSLIGLSAEAPLPAR</sequence>
<dbReference type="InterPro" id="IPR032710">
    <property type="entry name" value="NTF2-like_dom_sf"/>
</dbReference>
<keyword evidence="1" id="KW-0732">Signal</keyword>
<evidence type="ECO:0008006" key="4">
    <source>
        <dbReference type="Google" id="ProtNLM"/>
    </source>
</evidence>
<accession>A0ABV6UKD6</accession>
<keyword evidence="3" id="KW-1185">Reference proteome</keyword>
<proteinExistence type="predicted"/>
<dbReference type="Gene3D" id="3.10.450.50">
    <property type="match status" value="2"/>
</dbReference>
<dbReference type="InterPro" id="IPR006311">
    <property type="entry name" value="TAT_signal"/>
</dbReference>
<protein>
    <recommendedName>
        <fullName evidence="4">SnoaL-like domain-containing protein</fullName>
    </recommendedName>
</protein>
<organism evidence="2 3">
    <name type="scientific">Streptacidiphilus cavernicola</name>
    <dbReference type="NCBI Taxonomy" id="3342716"/>
    <lineage>
        <taxon>Bacteria</taxon>
        <taxon>Bacillati</taxon>
        <taxon>Actinomycetota</taxon>
        <taxon>Actinomycetes</taxon>
        <taxon>Kitasatosporales</taxon>
        <taxon>Streptomycetaceae</taxon>
        <taxon>Streptacidiphilus</taxon>
    </lineage>
</organism>
<gene>
    <name evidence="2" type="ORF">ACEZDJ_11520</name>
</gene>
<feature type="chain" id="PRO_5045848394" description="SnoaL-like domain-containing protein" evidence="1">
    <location>
        <begin position="38"/>
        <end position="337"/>
    </location>
</feature>
<dbReference type="EMBL" id="JBHEZZ010000005">
    <property type="protein sequence ID" value="MFC1401914.1"/>
    <property type="molecule type" value="Genomic_DNA"/>
</dbReference>
<reference evidence="2 3" key="1">
    <citation type="submission" date="2024-09" db="EMBL/GenBank/DDBJ databases">
        <authorList>
            <person name="Lee S.D."/>
        </authorList>
    </citation>
    <scope>NUCLEOTIDE SEQUENCE [LARGE SCALE GENOMIC DNA]</scope>
    <source>
        <strain evidence="2 3">N1-5</strain>
    </source>
</reference>
<comment type="caution">
    <text evidence="2">The sequence shown here is derived from an EMBL/GenBank/DDBJ whole genome shotgun (WGS) entry which is preliminary data.</text>
</comment>
<feature type="signal peptide" evidence="1">
    <location>
        <begin position="1"/>
        <end position="37"/>
    </location>
</feature>
<name>A0ABV6UKD6_9ACTN</name>
<dbReference type="Proteomes" id="UP001592528">
    <property type="component" value="Unassembled WGS sequence"/>
</dbReference>